<comment type="caution">
    <text evidence="4">The sequence shown here is derived from an EMBL/GenBank/DDBJ whole genome shotgun (WGS) entry which is preliminary data.</text>
</comment>
<dbReference type="InterPro" id="IPR008183">
    <property type="entry name" value="Aldose_1/G6P_1-epimerase"/>
</dbReference>
<dbReference type="PROSITE" id="PS00545">
    <property type="entry name" value="ALDOSE_1_EPIMERASE"/>
    <property type="match status" value="1"/>
</dbReference>
<dbReference type="Pfam" id="PF01263">
    <property type="entry name" value="Aldose_epim"/>
    <property type="match status" value="1"/>
</dbReference>
<gene>
    <name evidence="4" type="ORF">HQ497_01655</name>
</gene>
<dbReference type="Gene3D" id="2.70.98.10">
    <property type="match status" value="1"/>
</dbReference>
<dbReference type="InterPro" id="IPR011013">
    <property type="entry name" value="Gal_mutarotase_sf_dom"/>
</dbReference>
<organism evidence="4 5">
    <name type="scientific">SAR86 cluster bacterium</name>
    <dbReference type="NCBI Taxonomy" id="2030880"/>
    <lineage>
        <taxon>Bacteria</taxon>
        <taxon>Pseudomonadati</taxon>
        <taxon>Pseudomonadota</taxon>
        <taxon>Gammaproteobacteria</taxon>
        <taxon>SAR86 cluster</taxon>
    </lineage>
</organism>
<dbReference type="SUPFAM" id="SSF74650">
    <property type="entry name" value="Galactose mutarotase-like"/>
    <property type="match status" value="1"/>
</dbReference>
<evidence type="ECO:0000256" key="1">
    <source>
        <dbReference type="ARBA" id="ARBA00014165"/>
    </source>
</evidence>
<evidence type="ECO:0000256" key="3">
    <source>
        <dbReference type="ARBA" id="ARBA00033373"/>
    </source>
</evidence>
<feature type="non-terminal residue" evidence="4">
    <location>
        <position position="1"/>
    </location>
</feature>
<dbReference type="Proteomes" id="UP000754644">
    <property type="component" value="Unassembled WGS sequence"/>
</dbReference>
<evidence type="ECO:0000313" key="4">
    <source>
        <dbReference type="EMBL" id="NQV64045.1"/>
    </source>
</evidence>
<name>A0A972VX85_9GAMM</name>
<dbReference type="AlphaFoldDB" id="A0A972VX85"/>
<dbReference type="PANTHER" id="PTHR10091">
    <property type="entry name" value="ALDOSE-1-EPIMERASE"/>
    <property type="match status" value="1"/>
</dbReference>
<dbReference type="PANTHER" id="PTHR10091:SF0">
    <property type="entry name" value="GALACTOSE MUTAROTASE"/>
    <property type="match status" value="1"/>
</dbReference>
<sequence>AISNRDTIINLTNHTYFNLDGAATGDGDIRNHELQIAAGAYLPIDTEVLPTGEIKAVADTAFDFSQSANIGSRLARGDEQLSLGLGFDHCFVLNQITNSDDDGALAQSVASLYSPDSGIVLEIFTSEPGLQFYTGNYLPTPHAGLCLETQHFPDSPNMPHFPSTRLAAGAVFDSTSIYRFTAK</sequence>
<dbReference type="EMBL" id="JABMOJ010000059">
    <property type="protein sequence ID" value="NQV64045.1"/>
    <property type="molecule type" value="Genomic_DNA"/>
</dbReference>
<dbReference type="GO" id="GO:0006006">
    <property type="term" value="P:glucose metabolic process"/>
    <property type="evidence" value="ECO:0007669"/>
    <property type="project" value="TreeGrafter"/>
</dbReference>
<dbReference type="GO" id="GO:0033499">
    <property type="term" value="P:galactose catabolic process via UDP-galactose, Leloir pathway"/>
    <property type="evidence" value="ECO:0007669"/>
    <property type="project" value="TreeGrafter"/>
</dbReference>
<accession>A0A972VX85</accession>
<dbReference type="InterPro" id="IPR018052">
    <property type="entry name" value="Ald1_epimerase_CS"/>
</dbReference>
<dbReference type="GO" id="GO:0005737">
    <property type="term" value="C:cytoplasm"/>
    <property type="evidence" value="ECO:0007669"/>
    <property type="project" value="TreeGrafter"/>
</dbReference>
<proteinExistence type="predicted"/>
<dbReference type="GO" id="GO:0004034">
    <property type="term" value="F:aldose 1-epimerase activity"/>
    <property type="evidence" value="ECO:0007669"/>
    <property type="project" value="TreeGrafter"/>
</dbReference>
<evidence type="ECO:0000256" key="2">
    <source>
        <dbReference type="ARBA" id="ARBA00032300"/>
    </source>
</evidence>
<dbReference type="InterPro" id="IPR014718">
    <property type="entry name" value="GH-type_carb-bd"/>
</dbReference>
<protein>
    <recommendedName>
        <fullName evidence="1">Aldose 1-epimerase</fullName>
    </recommendedName>
    <alternativeName>
        <fullName evidence="3">Galactose mutarotase</fullName>
    </alternativeName>
    <alternativeName>
        <fullName evidence="2">Type-1 mutarotase</fullName>
    </alternativeName>
</protein>
<dbReference type="GO" id="GO:0030246">
    <property type="term" value="F:carbohydrate binding"/>
    <property type="evidence" value="ECO:0007669"/>
    <property type="project" value="InterPro"/>
</dbReference>
<evidence type="ECO:0000313" key="5">
    <source>
        <dbReference type="Proteomes" id="UP000754644"/>
    </source>
</evidence>
<reference evidence="4" key="1">
    <citation type="submission" date="2020-05" db="EMBL/GenBank/DDBJ databases">
        <title>Sulfur intermediates as new biogeochemical hubs in an aquatic model microbial ecosystem.</title>
        <authorList>
            <person name="Vigneron A."/>
        </authorList>
    </citation>
    <scope>NUCLEOTIDE SEQUENCE</scope>
    <source>
        <strain evidence="4">Bin.250</strain>
    </source>
</reference>